<dbReference type="EMBL" id="FXXP01000001">
    <property type="protein sequence ID" value="SMX26552.1"/>
    <property type="molecule type" value="Genomic_DNA"/>
</dbReference>
<gene>
    <name evidence="1" type="ORF">TRP8649_00634</name>
</gene>
<evidence type="ECO:0008006" key="3">
    <source>
        <dbReference type="Google" id="ProtNLM"/>
    </source>
</evidence>
<organism evidence="1 2">
    <name type="scientific">Pelagimonas phthalicica</name>
    <dbReference type="NCBI Taxonomy" id="1037362"/>
    <lineage>
        <taxon>Bacteria</taxon>
        <taxon>Pseudomonadati</taxon>
        <taxon>Pseudomonadota</taxon>
        <taxon>Alphaproteobacteria</taxon>
        <taxon>Rhodobacterales</taxon>
        <taxon>Roseobacteraceae</taxon>
        <taxon>Pelagimonas</taxon>
    </lineage>
</organism>
<reference evidence="2" key="1">
    <citation type="submission" date="2017-05" db="EMBL/GenBank/DDBJ databases">
        <authorList>
            <person name="Rodrigo-Torres L."/>
            <person name="Arahal R. D."/>
            <person name="Lucena T."/>
        </authorList>
    </citation>
    <scope>NUCLEOTIDE SEQUENCE [LARGE SCALE GENOMIC DNA]</scope>
    <source>
        <strain evidence="2">CECT 8649</strain>
    </source>
</reference>
<evidence type="ECO:0000313" key="2">
    <source>
        <dbReference type="Proteomes" id="UP000225972"/>
    </source>
</evidence>
<dbReference type="Proteomes" id="UP000225972">
    <property type="component" value="Unassembled WGS sequence"/>
</dbReference>
<accession>A0A238J9B4</accession>
<protein>
    <recommendedName>
        <fullName evidence="3">DUF4375 domain-containing protein</fullName>
    </recommendedName>
</protein>
<evidence type="ECO:0000313" key="1">
    <source>
        <dbReference type="EMBL" id="SMX26552.1"/>
    </source>
</evidence>
<sequence>MAILAVLVVGVAVVDRLWRWARAKQNKSEIAGWQAELLRHKDAPDFFQYVAAYLAKVDPQGCAPEFAPLLRKCRAVVTVDVAFNGEGLDWFVFHGSAAEIEEAAEVVAELGLDPLVPILREVLPWFGWSEANPQASEFDHPDRQEYMARLSALQQRFAALGGADLVSATLNDAVRDRLPDILAYRP</sequence>
<name>A0A238J9B4_9RHOB</name>
<dbReference type="AlphaFoldDB" id="A0A238J9B4"/>
<proteinExistence type="predicted"/>
<keyword evidence="2" id="KW-1185">Reference proteome</keyword>